<evidence type="ECO:0000256" key="5">
    <source>
        <dbReference type="ARBA" id="ARBA00022741"/>
    </source>
</evidence>
<dbReference type="PANTHER" id="PTHR24056:SF412">
    <property type="entry name" value="PROTEIN KINASE DOMAIN-CONTAINING PROTEIN"/>
    <property type="match status" value="1"/>
</dbReference>
<dbReference type="AlphaFoldDB" id="A0A2T7EGU2"/>
<dbReference type="GO" id="GO:0007346">
    <property type="term" value="P:regulation of mitotic cell cycle"/>
    <property type="evidence" value="ECO:0007669"/>
    <property type="project" value="TreeGrafter"/>
</dbReference>
<dbReference type="OrthoDB" id="667113at2759"/>
<keyword evidence="6" id="KW-0418">Kinase</keyword>
<organism evidence="12 13">
    <name type="scientific">Panicum hallii var. hallii</name>
    <dbReference type="NCBI Taxonomy" id="1504633"/>
    <lineage>
        <taxon>Eukaryota</taxon>
        <taxon>Viridiplantae</taxon>
        <taxon>Streptophyta</taxon>
        <taxon>Embryophyta</taxon>
        <taxon>Tracheophyta</taxon>
        <taxon>Spermatophyta</taxon>
        <taxon>Magnoliopsida</taxon>
        <taxon>Liliopsida</taxon>
        <taxon>Poales</taxon>
        <taxon>Poaceae</taxon>
        <taxon>PACMAD clade</taxon>
        <taxon>Panicoideae</taxon>
        <taxon>Panicodae</taxon>
        <taxon>Paniceae</taxon>
        <taxon>Panicinae</taxon>
        <taxon>Panicum</taxon>
        <taxon>Panicum sect. Panicum</taxon>
    </lineage>
</organism>
<keyword evidence="10" id="KW-0723">Serine/threonine-protein kinase</keyword>
<feature type="domain" description="Protein kinase" evidence="11">
    <location>
        <begin position="64"/>
        <end position="355"/>
    </location>
</feature>
<keyword evidence="13" id="KW-1185">Reference proteome</keyword>
<dbReference type="Proteomes" id="UP000244336">
    <property type="component" value="Chromosome 3"/>
</dbReference>
<dbReference type="Gene3D" id="3.30.200.20">
    <property type="entry name" value="Phosphorylase Kinase, domain 1"/>
    <property type="match status" value="1"/>
</dbReference>
<dbReference type="EC" id="2.7.11.23" evidence="2"/>
<dbReference type="InterPro" id="IPR050108">
    <property type="entry name" value="CDK"/>
</dbReference>
<keyword evidence="3" id="KW-0597">Phosphoprotein</keyword>
<comment type="catalytic activity">
    <reaction evidence="8">
        <text>[DNA-directed RNA polymerase] + ATP = phospho-[DNA-directed RNA polymerase] + ADP + H(+)</text>
        <dbReference type="Rhea" id="RHEA:10216"/>
        <dbReference type="Rhea" id="RHEA-COMP:11321"/>
        <dbReference type="Rhea" id="RHEA-COMP:11322"/>
        <dbReference type="ChEBI" id="CHEBI:15378"/>
        <dbReference type="ChEBI" id="CHEBI:30616"/>
        <dbReference type="ChEBI" id="CHEBI:43176"/>
        <dbReference type="ChEBI" id="CHEBI:68546"/>
        <dbReference type="ChEBI" id="CHEBI:456216"/>
        <dbReference type="EC" id="2.7.11.23"/>
    </reaction>
</comment>
<keyword evidence="5 9" id="KW-0547">Nucleotide-binding</keyword>
<evidence type="ECO:0000256" key="6">
    <source>
        <dbReference type="ARBA" id="ARBA00022777"/>
    </source>
</evidence>
<feature type="binding site" evidence="9">
    <location>
        <position position="93"/>
    </location>
    <ligand>
        <name>ATP</name>
        <dbReference type="ChEBI" id="CHEBI:30616"/>
    </ligand>
</feature>
<dbReference type="PROSITE" id="PS00107">
    <property type="entry name" value="PROTEIN_KINASE_ATP"/>
    <property type="match status" value="1"/>
</dbReference>
<dbReference type="GO" id="GO:0005524">
    <property type="term" value="F:ATP binding"/>
    <property type="evidence" value="ECO:0007669"/>
    <property type="project" value="UniProtKB-UniRule"/>
</dbReference>
<evidence type="ECO:0000256" key="9">
    <source>
        <dbReference type="PROSITE-ProRule" id="PRU10141"/>
    </source>
</evidence>
<evidence type="ECO:0000256" key="7">
    <source>
        <dbReference type="ARBA" id="ARBA00022840"/>
    </source>
</evidence>
<dbReference type="PROSITE" id="PS00108">
    <property type="entry name" value="PROTEIN_KINASE_ST"/>
    <property type="match status" value="1"/>
</dbReference>
<comment type="similarity">
    <text evidence="1">Belongs to the protein kinase superfamily. CMGC Ser/Thr protein kinase family. CDC2/CDKX subfamily.</text>
</comment>
<reference evidence="12 13" key="1">
    <citation type="submission" date="2018-04" db="EMBL/GenBank/DDBJ databases">
        <title>WGS assembly of Panicum hallii var. hallii HAL2.</title>
        <authorList>
            <person name="Lovell J."/>
            <person name="Jenkins J."/>
            <person name="Lowry D."/>
            <person name="Mamidi S."/>
            <person name="Sreedasyam A."/>
            <person name="Weng X."/>
            <person name="Barry K."/>
            <person name="Bonette J."/>
            <person name="Campitelli B."/>
            <person name="Daum C."/>
            <person name="Gordon S."/>
            <person name="Gould B."/>
            <person name="Lipzen A."/>
            <person name="MacQueen A."/>
            <person name="Palacio-Mejia J."/>
            <person name="Plott C."/>
            <person name="Shakirov E."/>
            <person name="Shu S."/>
            <person name="Yoshinaga Y."/>
            <person name="Zane M."/>
            <person name="Rokhsar D."/>
            <person name="Grimwood J."/>
            <person name="Schmutz J."/>
            <person name="Juenger T."/>
        </authorList>
    </citation>
    <scope>NUCLEOTIDE SEQUENCE [LARGE SCALE GENOMIC DNA]</scope>
    <source>
        <strain evidence="13">cv. HAL2</strain>
    </source>
</reference>
<keyword evidence="7 9" id="KW-0067">ATP-binding</keyword>
<protein>
    <recommendedName>
        <fullName evidence="2">[RNA-polymerase]-subunit kinase</fullName>
        <ecNumber evidence="2">2.7.11.23</ecNumber>
    </recommendedName>
</protein>
<dbReference type="SMART" id="SM00220">
    <property type="entry name" value="S_TKc"/>
    <property type="match status" value="1"/>
</dbReference>
<dbReference type="GO" id="GO:0008353">
    <property type="term" value="F:RNA polymerase II CTD heptapeptide repeat kinase activity"/>
    <property type="evidence" value="ECO:0007669"/>
    <property type="project" value="UniProtKB-EC"/>
</dbReference>
<evidence type="ECO:0000256" key="1">
    <source>
        <dbReference type="ARBA" id="ARBA00006485"/>
    </source>
</evidence>
<gene>
    <name evidence="12" type="ORF">GQ55_3G399700</name>
</gene>
<dbReference type="Pfam" id="PF00069">
    <property type="entry name" value="Pkinase"/>
    <property type="match status" value="1"/>
</dbReference>
<evidence type="ECO:0000256" key="3">
    <source>
        <dbReference type="ARBA" id="ARBA00022553"/>
    </source>
</evidence>
<evidence type="ECO:0000256" key="2">
    <source>
        <dbReference type="ARBA" id="ARBA00012409"/>
    </source>
</evidence>
<name>A0A2T7EGU2_9POAL</name>
<dbReference type="PROSITE" id="PS50011">
    <property type="entry name" value="PROTEIN_KINASE_DOM"/>
    <property type="match status" value="1"/>
</dbReference>
<dbReference type="InterPro" id="IPR000719">
    <property type="entry name" value="Prot_kinase_dom"/>
</dbReference>
<dbReference type="SUPFAM" id="SSF56112">
    <property type="entry name" value="Protein kinase-like (PK-like)"/>
    <property type="match status" value="1"/>
</dbReference>
<keyword evidence="4" id="KW-0808">Transferase</keyword>
<dbReference type="STRING" id="1504633.A0A2T7EGU2"/>
<proteinExistence type="inferred from homology"/>
<dbReference type="EMBL" id="CM009751">
    <property type="protein sequence ID" value="PUZ67045.1"/>
    <property type="molecule type" value="Genomic_DNA"/>
</dbReference>
<evidence type="ECO:0000256" key="4">
    <source>
        <dbReference type="ARBA" id="ARBA00022679"/>
    </source>
</evidence>
<accession>A0A2T7EGU2</accession>
<evidence type="ECO:0000256" key="8">
    <source>
        <dbReference type="ARBA" id="ARBA00049280"/>
    </source>
</evidence>
<evidence type="ECO:0000313" key="12">
    <source>
        <dbReference type="EMBL" id="PUZ67045.1"/>
    </source>
</evidence>
<dbReference type="InterPro" id="IPR011009">
    <property type="entry name" value="Kinase-like_dom_sf"/>
</dbReference>
<dbReference type="GO" id="GO:0005634">
    <property type="term" value="C:nucleus"/>
    <property type="evidence" value="ECO:0007669"/>
    <property type="project" value="TreeGrafter"/>
</dbReference>
<dbReference type="InterPro" id="IPR017441">
    <property type="entry name" value="Protein_kinase_ATP_BS"/>
</dbReference>
<dbReference type="PANTHER" id="PTHR24056">
    <property type="entry name" value="CELL DIVISION PROTEIN KINASE"/>
    <property type="match status" value="1"/>
</dbReference>
<dbReference type="Gramene" id="PUZ67045">
    <property type="protein sequence ID" value="PUZ67045"/>
    <property type="gene ID" value="GQ55_3G399700"/>
</dbReference>
<evidence type="ECO:0000259" key="11">
    <source>
        <dbReference type="PROSITE" id="PS50011"/>
    </source>
</evidence>
<evidence type="ECO:0000256" key="10">
    <source>
        <dbReference type="RuleBase" id="RU000304"/>
    </source>
</evidence>
<evidence type="ECO:0000313" key="13">
    <source>
        <dbReference type="Proteomes" id="UP000244336"/>
    </source>
</evidence>
<sequence>MTAVATRVAAICDMIEEHRKSGAAICSRRAAAISAMIDDVAATAEGRPGTGGRRKQRMESACSYEELGELGVGLSGVVVRARDRATGECVAVKSLHPERAGGLGKLLREACFMAASGGHPSLVALRGVARTPGTMDDHSLVMDYVGPSLLDVLQARGRPFPEADVRGVMRQLLAGAEAMHRHRIAHRDIKSENILVGDGGAVRICDFGSAKSMAERDPPGRIAGTMEYMTPEVLAKNADQDLPVDAWSLGCVMAELLTGELLFRGEDEADQLREIFDVLGVPEERVCRALGPRALAGEVKQWRARQQQMRHRNRLRELLPDELLSDDGFVVLKGLLTCDPKKRMTAAAALRCPWFTDNVEDARARPAASAVSMIDATARTRRVDCSHHLLHDLTTA</sequence>
<dbReference type="Gene3D" id="1.10.510.10">
    <property type="entry name" value="Transferase(Phosphotransferase) domain 1"/>
    <property type="match status" value="1"/>
</dbReference>
<dbReference type="InterPro" id="IPR008271">
    <property type="entry name" value="Ser/Thr_kinase_AS"/>
</dbReference>